<organism evidence="5 6">
    <name type="scientific">Cryptococcus amylolentus CBS 6039</name>
    <dbReference type="NCBI Taxonomy" id="1295533"/>
    <lineage>
        <taxon>Eukaryota</taxon>
        <taxon>Fungi</taxon>
        <taxon>Dikarya</taxon>
        <taxon>Basidiomycota</taxon>
        <taxon>Agaricomycotina</taxon>
        <taxon>Tremellomycetes</taxon>
        <taxon>Tremellales</taxon>
        <taxon>Cryptococcaceae</taxon>
        <taxon>Cryptococcus</taxon>
    </lineage>
</organism>
<evidence type="ECO:0000256" key="2">
    <source>
        <dbReference type="ARBA" id="ARBA00023163"/>
    </source>
</evidence>
<dbReference type="GO" id="GO:0000127">
    <property type="term" value="C:transcription factor TFIIIC complex"/>
    <property type="evidence" value="ECO:0007669"/>
    <property type="project" value="TreeGrafter"/>
</dbReference>
<dbReference type="Gene3D" id="2.130.10.10">
    <property type="entry name" value="YVTN repeat-like/Quinoprotein amine dehydrogenase"/>
    <property type="match status" value="1"/>
</dbReference>
<dbReference type="STRING" id="1295533.A0A1E3HZ97"/>
<comment type="subcellular location">
    <subcellularLocation>
        <location evidence="1">Nucleus</location>
    </subcellularLocation>
</comment>
<comment type="caution">
    <text evidence="5">The sequence shown here is derived from an EMBL/GenBank/DDBJ whole genome shotgun (WGS) entry which is preliminary data.</text>
</comment>
<keyword evidence="2" id="KW-0804">Transcription</keyword>
<dbReference type="PANTHER" id="PTHR15052:SF2">
    <property type="entry name" value="GENERAL TRANSCRIPTION FACTOR 3C POLYPEPTIDE 2"/>
    <property type="match status" value="1"/>
</dbReference>
<feature type="compositionally biased region" description="Basic residues" evidence="4">
    <location>
        <begin position="45"/>
        <end position="54"/>
    </location>
</feature>
<dbReference type="SMART" id="SM00320">
    <property type="entry name" value="WD40"/>
    <property type="match status" value="2"/>
</dbReference>
<dbReference type="InterPro" id="IPR015943">
    <property type="entry name" value="WD40/YVTN_repeat-like_dom_sf"/>
</dbReference>
<feature type="region of interest" description="Disordered" evidence="4">
    <location>
        <begin position="1"/>
        <end position="155"/>
    </location>
</feature>
<gene>
    <name evidence="5" type="ORF">L202_01937</name>
</gene>
<dbReference type="Proteomes" id="UP000094065">
    <property type="component" value="Unassembled WGS sequence"/>
</dbReference>
<evidence type="ECO:0000256" key="4">
    <source>
        <dbReference type="SAM" id="MobiDB-lite"/>
    </source>
</evidence>
<feature type="compositionally biased region" description="Low complexity" evidence="4">
    <location>
        <begin position="30"/>
        <end position="44"/>
    </location>
</feature>
<dbReference type="InterPro" id="IPR001680">
    <property type="entry name" value="WD40_rpt"/>
</dbReference>
<feature type="region of interest" description="Disordered" evidence="4">
    <location>
        <begin position="243"/>
        <end position="265"/>
    </location>
</feature>
<evidence type="ECO:0000256" key="3">
    <source>
        <dbReference type="ARBA" id="ARBA00023242"/>
    </source>
</evidence>
<dbReference type="OrthoDB" id="4703at2759"/>
<dbReference type="GO" id="GO:0006383">
    <property type="term" value="P:transcription by RNA polymerase III"/>
    <property type="evidence" value="ECO:0007669"/>
    <property type="project" value="TreeGrafter"/>
</dbReference>
<dbReference type="AlphaFoldDB" id="A0A1E3HZ97"/>
<dbReference type="PANTHER" id="PTHR15052">
    <property type="entry name" value="RNA POLYMERASE III TRANSCRIPTION INITIATION FACTOR COMPLEX SUBUNIT"/>
    <property type="match status" value="1"/>
</dbReference>
<feature type="compositionally biased region" description="Basic and acidic residues" evidence="4">
    <location>
        <begin position="252"/>
        <end position="265"/>
    </location>
</feature>
<evidence type="ECO:0000256" key="1">
    <source>
        <dbReference type="ARBA" id="ARBA00004123"/>
    </source>
</evidence>
<accession>A0A1E3HZ97</accession>
<sequence length="875" mass="92829">MPPRRRASAKASYAPPPAFSDDEDSDSDDSAGPSARPKSQAKANGKGKGKGKGKAKMDSDESMDSGDGSAFEPDMSEAEAVKEESDPSSASASGSEDGEGSEDDFSRDPSEPPLRSIGSLLPPSAPAKGKNRARESTAKGPKSRSTKANGGKGVITLPQTLSLGEFNSSNTEILAGVPATYIKEISLMSELLARKPQDAAAYDSAKGQSKPKGHYNKVGALPFPHPLPYSTFLKTDPKFGSLPNPPVRRVVGQREGEGGTEKQQRARFNKEAGRLALGVPWEMWRGDVWWPEMFVEGSGGRQGKGKEGDWLAFDDVTLGLQNVGRKKKEDLTFLSSEQAKAYLPSPDEPSITIHVGPRTTQSVVKMKAFDVLPIVETNPIVPQPAFTFYAGGPVTSIDWCPMPASKAAHFKNTQYLAISTLPHVNSSPRMYDRAPPDTRGSIQIWALVPPSHHTPADSEPLDVSSGQGQDGDEDTTMQEGGSAGQGSKGEMDGSLKCVLTLCIRGGSALDIKWMPIGAWDDYDPETVAQGGSGEAVPKLGVLGAVQVDGSISFYAVPHPRALGQGESGEPLHLELDKPLYKLQLEDSMFTCFDWLSGSTIGAGLDNGSVAVYDILPLLSSPNPNPSPPLPILYTSVSSSALSSLTASRHPPHPTQLGSPATMMSVGGWDGSFVLLDTRDGGLGMLVRRQNLPIMCTGWSTFLPGPMMGNLDYNVEITTLGTKSRLMNKGRGTVLGGHKGTVLSLSASVFHPMVMSGSADGSVMMTNQFDPLRRVGQGGRQLESHTIYTLSHSPLLNAYRLTDDHLPTSTPLANLTGKPPKGEPAYNVKHPAWDVSVGVGAVRWNCAGGLGQAGWCASGTGVGIGRVDWVDGRYLD</sequence>
<keyword evidence="3" id="KW-0539">Nucleus</keyword>
<reference evidence="5 6" key="1">
    <citation type="submission" date="2016-06" db="EMBL/GenBank/DDBJ databases">
        <title>Evolution of pathogenesis and genome organization in the Tremellales.</title>
        <authorList>
            <person name="Cuomo C."/>
            <person name="Litvintseva A."/>
            <person name="Heitman J."/>
            <person name="Chen Y."/>
            <person name="Sun S."/>
            <person name="Springer D."/>
            <person name="Dromer F."/>
            <person name="Young S."/>
            <person name="Zeng Q."/>
            <person name="Chapman S."/>
            <person name="Gujja S."/>
            <person name="Saif S."/>
            <person name="Birren B."/>
        </authorList>
    </citation>
    <scope>NUCLEOTIDE SEQUENCE [LARGE SCALE GENOMIC DNA]</scope>
    <source>
        <strain evidence="5 6">CBS 6039</strain>
    </source>
</reference>
<feature type="compositionally biased region" description="Acidic residues" evidence="4">
    <location>
        <begin position="20"/>
        <end position="29"/>
    </location>
</feature>
<name>A0A1E3HZ97_9TREE</name>
<dbReference type="GeneID" id="30153246"/>
<dbReference type="InterPro" id="IPR052416">
    <property type="entry name" value="GTF3C_component"/>
</dbReference>
<evidence type="ECO:0000313" key="5">
    <source>
        <dbReference type="EMBL" id="ODN81515.1"/>
    </source>
</evidence>
<dbReference type="InterPro" id="IPR036322">
    <property type="entry name" value="WD40_repeat_dom_sf"/>
</dbReference>
<dbReference type="EMBL" id="AWGJ01000003">
    <property type="protein sequence ID" value="ODN81515.1"/>
    <property type="molecule type" value="Genomic_DNA"/>
</dbReference>
<proteinExistence type="predicted"/>
<dbReference type="SUPFAM" id="SSF50978">
    <property type="entry name" value="WD40 repeat-like"/>
    <property type="match status" value="1"/>
</dbReference>
<dbReference type="RefSeq" id="XP_018995834.1">
    <property type="nucleotide sequence ID" value="XM_019135431.1"/>
</dbReference>
<keyword evidence="6" id="KW-1185">Reference proteome</keyword>
<dbReference type="GO" id="GO:0005634">
    <property type="term" value="C:nucleus"/>
    <property type="evidence" value="ECO:0007669"/>
    <property type="project" value="UniProtKB-SubCell"/>
</dbReference>
<evidence type="ECO:0000313" key="6">
    <source>
        <dbReference type="Proteomes" id="UP000094065"/>
    </source>
</evidence>
<protein>
    <submittedName>
        <fullName evidence="5">Uncharacterized protein</fullName>
    </submittedName>
</protein>
<feature type="region of interest" description="Disordered" evidence="4">
    <location>
        <begin position="450"/>
        <end position="490"/>
    </location>
</feature>